<evidence type="ECO:0000313" key="1">
    <source>
        <dbReference type="EMBL" id="KAL3384467.1"/>
    </source>
</evidence>
<evidence type="ECO:0008006" key="3">
    <source>
        <dbReference type="Google" id="ProtNLM"/>
    </source>
</evidence>
<dbReference type="EMBL" id="JBJJXI010000172">
    <property type="protein sequence ID" value="KAL3384467.1"/>
    <property type="molecule type" value="Genomic_DNA"/>
</dbReference>
<evidence type="ECO:0000313" key="2">
    <source>
        <dbReference type="Proteomes" id="UP001627154"/>
    </source>
</evidence>
<gene>
    <name evidence="1" type="ORF">TKK_019777</name>
</gene>
<keyword evidence="2" id="KW-1185">Reference proteome</keyword>
<comment type="caution">
    <text evidence="1">The sequence shown here is derived from an EMBL/GenBank/DDBJ whole genome shotgun (WGS) entry which is preliminary data.</text>
</comment>
<dbReference type="Proteomes" id="UP001627154">
    <property type="component" value="Unassembled WGS sequence"/>
</dbReference>
<proteinExistence type="predicted"/>
<name>A0ABD2VV71_9HYME</name>
<sequence length="117" mass="13950">MLFFQIFFSRGFYFKFGHIHFKLVLLPYDIVQAIARHIGLLNKLRFDSRPLLSRASDSMRRAQCRLYANPRRQNFNSRDILDESGIIHSSWLYTCTVKTVQQKKAWKKIRELIRATV</sequence>
<reference evidence="1 2" key="1">
    <citation type="journal article" date="2024" name="bioRxiv">
        <title>A reference genome for Trichogramma kaykai: A tiny desert-dwelling parasitoid wasp with competing sex-ratio distorters.</title>
        <authorList>
            <person name="Culotta J."/>
            <person name="Lindsey A.R."/>
        </authorList>
    </citation>
    <scope>NUCLEOTIDE SEQUENCE [LARGE SCALE GENOMIC DNA]</scope>
    <source>
        <strain evidence="1 2">KSX58</strain>
    </source>
</reference>
<organism evidence="1 2">
    <name type="scientific">Trichogramma kaykai</name>
    <dbReference type="NCBI Taxonomy" id="54128"/>
    <lineage>
        <taxon>Eukaryota</taxon>
        <taxon>Metazoa</taxon>
        <taxon>Ecdysozoa</taxon>
        <taxon>Arthropoda</taxon>
        <taxon>Hexapoda</taxon>
        <taxon>Insecta</taxon>
        <taxon>Pterygota</taxon>
        <taxon>Neoptera</taxon>
        <taxon>Endopterygota</taxon>
        <taxon>Hymenoptera</taxon>
        <taxon>Apocrita</taxon>
        <taxon>Proctotrupomorpha</taxon>
        <taxon>Chalcidoidea</taxon>
        <taxon>Trichogrammatidae</taxon>
        <taxon>Trichogramma</taxon>
    </lineage>
</organism>
<accession>A0ABD2VV71</accession>
<dbReference type="AlphaFoldDB" id="A0ABD2VV71"/>
<protein>
    <recommendedName>
        <fullName evidence="3">F-box domain-containing protein</fullName>
    </recommendedName>
</protein>